<proteinExistence type="predicted"/>
<gene>
    <name evidence="2" type="ORF">SPIL2461_LOCUS1880</name>
</gene>
<accession>A0A812JGS7</accession>
<keyword evidence="1" id="KW-0732">Signal</keyword>
<reference evidence="2" key="1">
    <citation type="submission" date="2021-02" db="EMBL/GenBank/DDBJ databases">
        <authorList>
            <person name="Dougan E. K."/>
            <person name="Rhodes N."/>
            <person name="Thang M."/>
            <person name="Chan C."/>
        </authorList>
    </citation>
    <scope>NUCLEOTIDE SEQUENCE</scope>
</reference>
<feature type="chain" id="PRO_5032368528" description="Methyltransferase FkbM domain-containing protein" evidence="1">
    <location>
        <begin position="26"/>
        <end position="529"/>
    </location>
</feature>
<organism evidence="2 3">
    <name type="scientific">Symbiodinium pilosum</name>
    <name type="common">Dinoflagellate</name>
    <dbReference type="NCBI Taxonomy" id="2952"/>
    <lineage>
        <taxon>Eukaryota</taxon>
        <taxon>Sar</taxon>
        <taxon>Alveolata</taxon>
        <taxon>Dinophyceae</taxon>
        <taxon>Suessiales</taxon>
        <taxon>Symbiodiniaceae</taxon>
        <taxon>Symbiodinium</taxon>
    </lineage>
</organism>
<dbReference type="EMBL" id="CAJNIZ010001925">
    <property type="protein sequence ID" value="CAE7203069.1"/>
    <property type="molecule type" value="Genomic_DNA"/>
</dbReference>
<evidence type="ECO:0000256" key="1">
    <source>
        <dbReference type="SAM" id="SignalP"/>
    </source>
</evidence>
<dbReference type="AlphaFoldDB" id="A0A812JGS7"/>
<name>A0A812JGS7_SYMPI</name>
<protein>
    <recommendedName>
        <fullName evidence="4">Methyltransferase FkbM domain-containing protein</fullName>
    </recommendedName>
</protein>
<comment type="caution">
    <text evidence="2">The sequence shown here is derived from an EMBL/GenBank/DDBJ whole genome shotgun (WGS) entry which is preliminary data.</text>
</comment>
<sequence>MHKHCHGAGRLCLTLGCLLSGLVAGLSLRTCPPPDAPCVARVRHELTVAWKLRAEVDKVISQRSYELLILYDWIPAEEVVQRRTALRGIEAMEAGRHLLCALTFIGCDAEGVEHAIAMVQPKIMSTDALAEKMVTTCGNIPSDLNMDWFGVCSNAIWEWAEAEYMISARLFMSDSGRAQRSDAADKLNIRKTESAAGYDAATYPSSFSPGNICELSRTLLPSKNSRFGLQPVFSGEAFRDVSWVDVTNLRTRHLSAISLLEVLENGADFQLRHPFGLSRVAVNLGGGDGACMVGHSLDPVNCFFPQGFGGVVFEANKTLEPLLFENLAQFAPSVQIVLEAAVEDSVSKRLQEALSRCPSQVPRGEIDIIKVDVDGPDCHLVRGLSQDGWRPKIWHVEINPLFPPDIAVWPSGPSLGSSTTVNRQHDLSSAFSRRGAADEKQALVGCSLQALLDSAGADYVFVHMEFENAVLVRRDISTALEPWLSSRDDVQKWRDGYFCHPMARVRMPHDSDQDSLFLHYDFRRWGVRC</sequence>
<dbReference type="Proteomes" id="UP000649617">
    <property type="component" value="Unassembled WGS sequence"/>
</dbReference>
<keyword evidence="3" id="KW-1185">Reference proteome</keyword>
<evidence type="ECO:0008006" key="4">
    <source>
        <dbReference type="Google" id="ProtNLM"/>
    </source>
</evidence>
<evidence type="ECO:0000313" key="2">
    <source>
        <dbReference type="EMBL" id="CAE7203069.1"/>
    </source>
</evidence>
<evidence type="ECO:0000313" key="3">
    <source>
        <dbReference type="Proteomes" id="UP000649617"/>
    </source>
</evidence>
<dbReference type="OrthoDB" id="406739at2759"/>
<feature type="signal peptide" evidence="1">
    <location>
        <begin position="1"/>
        <end position="25"/>
    </location>
</feature>